<evidence type="ECO:0000313" key="4">
    <source>
        <dbReference type="RefSeq" id="XP_042565092.1"/>
    </source>
</evidence>
<keyword evidence="1" id="KW-0732">Signal</keyword>
<gene>
    <name evidence="4" type="primary">LOC116222354</name>
</gene>
<evidence type="ECO:0000259" key="2">
    <source>
        <dbReference type="Pfam" id="PF00021"/>
    </source>
</evidence>
<name>A0A8M1KMJ2_CLUHA</name>
<feature type="domain" description="UPAR/Ly6" evidence="2">
    <location>
        <begin position="248"/>
        <end position="286"/>
    </location>
</feature>
<dbReference type="InterPro" id="IPR016054">
    <property type="entry name" value="LY6_UPA_recep-like"/>
</dbReference>
<feature type="chain" id="PRO_5035468192" evidence="1">
    <location>
        <begin position="18"/>
        <end position="307"/>
    </location>
</feature>
<keyword evidence="3" id="KW-1185">Reference proteome</keyword>
<dbReference type="KEGG" id="char:116222354"/>
<dbReference type="GeneID" id="116222354"/>
<sequence>MVIKVIFVVMCLLVSQGSVRVTLSTSCCNTDNCNTGSPPGFSKDTLSTSCCNTDNCNTGSPPGISKYTLSTSCCNTDNCNTGSPPDECNTGSPPVNLAGLSTSVKGCATQSVCSGAFSQELDSVATELTCCEGDLCNAKEDYFLFFLWFLSVHQLDYGFVFSSGLHHFCCCLFAGRSIAEVNVKSCTPSGECLNGSLNTGTLRRTLSTSCCDTDNCNTERPSGNCFVLMESHDESNVQGGVISVAGPNATIKGCATQSVCSGAFSDELDLLAVELTCCEGDLCNSACSATHSVLFLLWPLGSVLLFH</sequence>
<protein>
    <submittedName>
        <fullName evidence="4">Uncharacterized protein LOC116222354</fullName>
    </submittedName>
</protein>
<reference evidence="4" key="1">
    <citation type="submission" date="2025-08" db="UniProtKB">
        <authorList>
            <consortium name="RefSeq"/>
        </authorList>
    </citation>
    <scope>IDENTIFICATION</scope>
</reference>
<dbReference type="AlphaFoldDB" id="A0A8M1KMJ2"/>
<proteinExistence type="predicted"/>
<dbReference type="Pfam" id="PF00021">
    <property type="entry name" value="UPAR_LY6"/>
    <property type="match status" value="3"/>
</dbReference>
<feature type="domain" description="UPAR/Ly6" evidence="2">
    <location>
        <begin position="180"/>
        <end position="218"/>
    </location>
</feature>
<evidence type="ECO:0000313" key="3">
    <source>
        <dbReference type="Proteomes" id="UP000515152"/>
    </source>
</evidence>
<dbReference type="OrthoDB" id="5945173at2759"/>
<dbReference type="RefSeq" id="XP_042565092.1">
    <property type="nucleotide sequence ID" value="XM_042709158.1"/>
</dbReference>
<dbReference type="Proteomes" id="UP000515152">
    <property type="component" value="Chromosome 11"/>
</dbReference>
<accession>A0A8M1KMJ2</accession>
<feature type="domain" description="UPAR/Ly6" evidence="2">
    <location>
        <begin position="100"/>
        <end position="138"/>
    </location>
</feature>
<evidence type="ECO:0000256" key="1">
    <source>
        <dbReference type="SAM" id="SignalP"/>
    </source>
</evidence>
<feature type="signal peptide" evidence="1">
    <location>
        <begin position="1"/>
        <end position="17"/>
    </location>
</feature>
<organism evidence="3 4">
    <name type="scientific">Clupea harengus</name>
    <name type="common">Atlantic herring</name>
    <dbReference type="NCBI Taxonomy" id="7950"/>
    <lineage>
        <taxon>Eukaryota</taxon>
        <taxon>Metazoa</taxon>
        <taxon>Chordata</taxon>
        <taxon>Craniata</taxon>
        <taxon>Vertebrata</taxon>
        <taxon>Euteleostomi</taxon>
        <taxon>Actinopterygii</taxon>
        <taxon>Neopterygii</taxon>
        <taxon>Teleostei</taxon>
        <taxon>Clupei</taxon>
        <taxon>Clupeiformes</taxon>
        <taxon>Clupeoidei</taxon>
        <taxon>Clupeidae</taxon>
        <taxon>Clupea</taxon>
    </lineage>
</organism>